<feature type="domain" description="YbbD head" evidence="2">
    <location>
        <begin position="18"/>
        <end position="67"/>
    </location>
</feature>
<dbReference type="InterPro" id="IPR058827">
    <property type="entry name" value="YbbD_head"/>
</dbReference>
<feature type="chain" id="PRO_5015061274" description="YbbD head domain-containing protein" evidence="1">
    <location>
        <begin position="20"/>
        <end position="116"/>
    </location>
</feature>
<dbReference type="AlphaFoldDB" id="A0A1B9QF13"/>
<reference evidence="4" key="1">
    <citation type="submission" date="2016-07" db="EMBL/GenBank/DDBJ databases">
        <title>Nontailed viruses are major unrecognized killers of bacteria in the ocean.</title>
        <authorList>
            <person name="Kauffman K."/>
            <person name="Hussain F."/>
            <person name="Yang J."/>
            <person name="Arevalo P."/>
            <person name="Brown J."/>
            <person name="Cutler M."/>
            <person name="Kelly L."/>
            <person name="Polz M.F."/>
        </authorList>
    </citation>
    <scope>NUCLEOTIDE SEQUENCE [LARGE SCALE GENOMIC DNA]</scope>
    <source>
        <strain evidence="4">10N.286.55.C1</strain>
    </source>
</reference>
<evidence type="ECO:0000259" key="2">
    <source>
        <dbReference type="Pfam" id="PF26610"/>
    </source>
</evidence>
<dbReference type="Proteomes" id="UP000235778">
    <property type="component" value="Unassembled WGS sequence"/>
</dbReference>
<name>A0A1B9QF13_9VIBR</name>
<keyword evidence="1" id="KW-0732">Signal</keyword>
<dbReference type="PROSITE" id="PS51257">
    <property type="entry name" value="PROKAR_LIPOPROTEIN"/>
    <property type="match status" value="1"/>
</dbReference>
<dbReference type="RefSeq" id="WP_017106584.1">
    <property type="nucleotide sequence ID" value="NZ_MAKA01000077.1"/>
</dbReference>
<evidence type="ECO:0000313" key="4">
    <source>
        <dbReference type="Proteomes" id="UP000235778"/>
    </source>
</evidence>
<comment type="caution">
    <text evidence="3">The sequence shown here is derived from an EMBL/GenBank/DDBJ whole genome shotgun (WGS) entry which is preliminary data.</text>
</comment>
<dbReference type="Pfam" id="PF26610">
    <property type="entry name" value="YbbD_head"/>
    <property type="match status" value="1"/>
</dbReference>
<dbReference type="EMBL" id="MCSI01000119">
    <property type="protein sequence ID" value="PME63592.1"/>
    <property type="molecule type" value="Genomic_DNA"/>
</dbReference>
<accession>A0A1B9QF13</accession>
<proteinExistence type="predicted"/>
<protein>
    <recommendedName>
        <fullName evidence="2">YbbD head domain-containing protein</fullName>
    </recommendedName>
</protein>
<organism evidence="3 4">
    <name type="scientific">Vibrio lentus</name>
    <dbReference type="NCBI Taxonomy" id="136468"/>
    <lineage>
        <taxon>Bacteria</taxon>
        <taxon>Pseudomonadati</taxon>
        <taxon>Pseudomonadota</taxon>
        <taxon>Gammaproteobacteria</taxon>
        <taxon>Vibrionales</taxon>
        <taxon>Vibrionaceae</taxon>
        <taxon>Vibrio</taxon>
    </lineage>
</organism>
<feature type="signal peptide" evidence="1">
    <location>
        <begin position="1"/>
        <end position="19"/>
    </location>
</feature>
<sequence length="116" mass="12912">MKVISLLSALLLLAGCSDAVTNQYATYAEAQQDNLFERGWLPDILPESTIDIEVVNNLDNNTSHGGFLIENSGLQAFLQQMKPTDSDNQYRFVEGDHVWTFTVNNDGLVTYKLGDL</sequence>
<evidence type="ECO:0000313" key="3">
    <source>
        <dbReference type="EMBL" id="PME63592.1"/>
    </source>
</evidence>
<evidence type="ECO:0000256" key="1">
    <source>
        <dbReference type="SAM" id="SignalP"/>
    </source>
</evidence>
<gene>
    <name evidence="3" type="ORF">BCV30_08500</name>
</gene>